<feature type="compositionally biased region" description="Polar residues" evidence="1">
    <location>
        <begin position="458"/>
        <end position="477"/>
    </location>
</feature>
<feature type="compositionally biased region" description="Pro residues" evidence="1">
    <location>
        <begin position="229"/>
        <end position="276"/>
    </location>
</feature>
<keyword evidence="2" id="KW-0472">Membrane</keyword>
<feature type="transmembrane region" description="Helical" evidence="2">
    <location>
        <begin position="343"/>
        <end position="363"/>
    </location>
</feature>
<comment type="caution">
    <text evidence="3">The sequence shown here is derived from an EMBL/GenBank/DDBJ whole genome shotgun (WGS) entry which is preliminary data.</text>
</comment>
<dbReference type="PRINTS" id="PR01217">
    <property type="entry name" value="PRICHEXTENSN"/>
</dbReference>
<feature type="region of interest" description="Disordered" evidence="1">
    <location>
        <begin position="108"/>
        <end position="306"/>
    </location>
</feature>
<feature type="compositionally biased region" description="Low complexity" evidence="1">
    <location>
        <begin position="604"/>
        <end position="614"/>
    </location>
</feature>
<feature type="compositionally biased region" description="Polar residues" evidence="1">
    <location>
        <begin position="205"/>
        <end position="224"/>
    </location>
</feature>
<dbReference type="InParanoid" id="A0A024FUH7"/>
<feature type="region of interest" description="Disordered" evidence="1">
    <location>
        <begin position="577"/>
        <end position="614"/>
    </location>
</feature>
<gene>
    <name evidence="3" type="ORF">BN9_117550</name>
</gene>
<dbReference type="AlphaFoldDB" id="A0A024FUH7"/>
<evidence type="ECO:0000313" key="4">
    <source>
        <dbReference type="Proteomes" id="UP000053237"/>
    </source>
</evidence>
<feature type="region of interest" description="Disordered" evidence="1">
    <location>
        <begin position="658"/>
        <end position="683"/>
    </location>
</feature>
<evidence type="ECO:0000313" key="3">
    <source>
        <dbReference type="EMBL" id="CCI10808.1"/>
    </source>
</evidence>
<name>A0A024FUH7_9STRA</name>
<feature type="region of interest" description="Disordered" evidence="1">
    <location>
        <begin position="383"/>
        <end position="421"/>
    </location>
</feature>
<evidence type="ECO:0000256" key="1">
    <source>
        <dbReference type="SAM" id="MobiDB-lite"/>
    </source>
</evidence>
<accession>A0A024FUH7</accession>
<evidence type="ECO:0000256" key="2">
    <source>
        <dbReference type="SAM" id="Phobius"/>
    </source>
</evidence>
<dbReference type="EMBL" id="CAIX01000415">
    <property type="protein sequence ID" value="CCI10808.1"/>
    <property type="molecule type" value="Genomic_DNA"/>
</dbReference>
<feature type="compositionally biased region" description="Basic and acidic residues" evidence="1">
    <location>
        <begin position="670"/>
        <end position="683"/>
    </location>
</feature>
<feature type="transmembrane region" description="Helical" evidence="2">
    <location>
        <begin position="14"/>
        <end position="32"/>
    </location>
</feature>
<protein>
    <submittedName>
        <fullName evidence="3">Uncharacterized protein</fullName>
    </submittedName>
</protein>
<feature type="compositionally biased region" description="Basic and acidic residues" evidence="1">
    <location>
        <begin position="55"/>
        <end position="64"/>
    </location>
</feature>
<feature type="region of interest" description="Disordered" evidence="1">
    <location>
        <begin position="457"/>
        <end position="483"/>
    </location>
</feature>
<dbReference type="Proteomes" id="UP000053237">
    <property type="component" value="Unassembled WGS sequence"/>
</dbReference>
<feature type="compositionally biased region" description="Basic and acidic residues" evidence="1">
    <location>
        <begin position="389"/>
        <end position="402"/>
    </location>
</feature>
<keyword evidence="2" id="KW-0812">Transmembrane</keyword>
<feature type="region of interest" description="Disordered" evidence="1">
    <location>
        <begin position="55"/>
        <end position="90"/>
    </location>
</feature>
<sequence length="738" mass="80430">MKTYMGKEWNRRRGTRYFGTTVYFILAVYLTVSTNGDNIGTKREYTAKPHRVLEKQSGVQDKENVTQVVKPVPKPKEKHAGSISDTKSNKLQYTQDESIHDKLSIPTTAQQASPVTKAPHSNASAVEKSPSKKPLSAPSPLTPAAPPNPTPLSPMIQNEAKPNDGPSTKVKGVRPSNTPTKSSNTHHEAPTESPPATITPKGLTPKQNAPNEQPGQATSNQDGKTSPSPLSPQTPPPPQTPPLPPTPPPSPPPPTPPPPQTPPPLPPPPQVLPPPVAESQKEVTEEQNEVVSHPPDTDPSKNQSVGLLDLQPIPHTQTKLVDTASNQQAKTGSGFRSQGISTLFITLIILGISVVILGIVFYVRIRRTQWDSKHNSDLEGRTKAGLFSRPRDGTDVVSDKSADQTYAKNTSNREHRASDPFVTDSCYQTPNQDRHTPTFSIISDVSKNDAHKYHSKHSTVSMNSNDMNRQSESSEFTGESVYRGESEFTGDSIFEGESEFTGDSEFTGEGDLVDHITIGDSEFGVGSDFTGSIDFQEHYEFTQKSAHYNSTRFDSVFSAQSQPQSSISNNVSAIPSSMKQTMDKHSSNAERNVSAFNKSDRSTTRLVSSSTSPLSRFVNKGGSVFSPSAFEEDARMSREYSMSEERVDGLSWSSNITSLHPSLTGPDLEDVSKPSETTPREDESNITLAEYVARGKNSQAKHNVQQNSTDAQLDVSGISCFTVGDDDSEMYRLSDFEE</sequence>
<feature type="compositionally biased region" description="Polar residues" evidence="1">
    <location>
        <begin position="108"/>
        <end position="124"/>
    </location>
</feature>
<keyword evidence="2" id="KW-1133">Transmembrane helix</keyword>
<proteinExistence type="predicted"/>
<reference evidence="3 4" key="1">
    <citation type="submission" date="2012-05" db="EMBL/GenBank/DDBJ databases">
        <title>Recombination and specialization in a pathogen metapopulation.</title>
        <authorList>
            <person name="Gardiner A."/>
            <person name="Kemen E."/>
            <person name="Schultz-Larsen T."/>
            <person name="MacLean D."/>
            <person name="Van Oosterhout C."/>
            <person name="Jones J.D.G."/>
        </authorList>
    </citation>
    <scope>NUCLEOTIDE SEQUENCE [LARGE SCALE GENOMIC DNA]</scope>
    <source>
        <strain evidence="3 4">Ac Nc2</strain>
    </source>
</reference>
<organism evidence="3 4">
    <name type="scientific">Albugo candida</name>
    <dbReference type="NCBI Taxonomy" id="65357"/>
    <lineage>
        <taxon>Eukaryota</taxon>
        <taxon>Sar</taxon>
        <taxon>Stramenopiles</taxon>
        <taxon>Oomycota</taxon>
        <taxon>Peronosporomycetes</taxon>
        <taxon>Albuginales</taxon>
        <taxon>Albuginaceae</taxon>
        <taxon>Albugo</taxon>
    </lineage>
</organism>
<keyword evidence="4" id="KW-1185">Reference proteome</keyword>
<feature type="compositionally biased region" description="Pro residues" evidence="1">
    <location>
        <begin position="140"/>
        <end position="152"/>
    </location>
</feature>